<accession>A0A5N0T503</accession>
<dbReference type="Pfam" id="PF13338">
    <property type="entry name" value="AbiEi_4"/>
    <property type="match status" value="1"/>
</dbReference>
<evidence type="ECO:0000313" key="4">
    <source>
        <dbReference type="Proteomes" id="UP000326838"/>
    </source>
</evidence>
<name>A0A5N0T503_9MICO</name>
<evidence type="ECO:0000259" key="1">
    <source>
        <dbReference type="Pfam" id="PF04480"/>
    </source>
</evidence>
<feature type="domain" description="DUF559" evidence="1">
    <location>
        <begin position="174"/>
        <end position="259"/>
    </location>
</feature>
<gene>
    <name evidence="3" type="ORF">F6B40_14725</name>
</gene>
<dbReference type="AlphaFoldDB" id="A0A5N0T503"/>
<proteinExistence type="predicted"/>
<dbReference type="Proteomes" id="UP000326838">
    <property type="component" value="Unassembled WGS sequence"/>
</dbReference>
<dbReference type="InterPro" id="IPR025159">
    <property type="entry name" value="AbiEi_N"/>
</dbReference>
<sequence length="274" mass="29636">MGGIARTSELRVAGVSEGAIADAVADGVLVRVRRGTYASAETPALLRHALAHGGALCCASAAAHHGLWVLDPEAALHVWLGPNGRAHAADGCRPRVHRDEGRHPRGIVSPRVAVRQMLDCIGAEAFFCALESGLRHRILGAADVAWLREHVPRTHRWLVDLARKDADSGLESLIRLRLHLLGIEVRTQVRIGGVGVVDFVVGDRLILEADGSTHGGDHRHRDLVRDAVATVLGFVTLRYDYALIVHDWPLVEDAILSALGRGLHRSSGIPRRPF</sequence>
<keyword evidence="4" id="KW-1185">Reference proteome</keyword>
<reference evidence="4" key="1">
    <citation type="submission" date="2019-09" db="EMBL/GenBank/DDBJ databases">
        <title>Mumia zhuanghuii sp. nov. isolated from the intestinal contents of plateau pika (Ochotona curzoniae) in the Qinghai-Tibet plateau of China.</title>
        <authorList>
            <person name="Tian Z."/>
        </authorList>
    </citation>
    <scope>NUCLEOTIDE SEQUENCE [LARGE SCALE GENOMIC DNA]</scope>
    <source>
        <strain evidence="4">L-033</strain>
    </source>
</reference>
<dbReference type="Gene3D" id="3.40.960.10">
    <property type="entry name" value="VSR Endonuclease"/>
    <property type="match status" value="1"/>
</dbReference>
<organism evidence="3 4">
    <name type="scientific">Microbacterium caowuchunii</name>
    <dbReference type="NCBI Taxonomy" id="2614638"/>
    <lineage>
        <taxon>Bacteria</taxon>
        <taxon>Bacillati</taxon>
        <taxon>Actinomycetota</taxon>
        <taxon>Actinomycetes</taxon>
        <taxon>Micrococcales</taxon>
        <taxon>Microbacteriaceae</taxon>
        <taxon>Microbacterium</taxon>
    </lineage>
</organism>
<comment type="caution">
    <text evidence="3">The sequence shown here is derived from an EMBL/GenBank/DDBJ whole genome shotgun (WGS) entry which is preliminary data.</text>
</comment>
<dbReference type="EMBL" id="VYUY01000022">
    <property type="protein sequence ID" value="KAA9130145.1"/>
    <property type="molecule type" value="Genomic_DNA"/>
</dbReference>
<evidence type="ECO:0000313" key="3">
    <source>
        <dbReference type="EMBL" id="KAA9130145.1"/>
    </source>
</evidence>
<feature type="domain" description="AbiEi antitoxin N-terminal" evidence="2">
    <location>
        <begin position="2"/>
        <end position="39"/>
    </location>
</feature>
<dbReference type="Pfam" id="PF04480">
    <property type="entry name" value="DUF559"/>
    <property type="match status" value="1"/>
</dbReference>
<dbReference type="InterPro" id="IPR007569">
    <property type="entry name" value="DUF559"/>
</dbReference>
<protein>
    <submittedName>
        <fullName evidence="3">DUF559 domain-containing protein</fullName>
    </submittedName>
</protein>
<evidence type="ECO:0000259" key="2">
    <source>
        <dbReference type="Pfam" id="PF13338"/>
    </source>
</evidence>